<sequence>MSQRSTSDQTVSSMWEVEVMRKVVEEALSPLQTSTLETQYSWKDTGQTIQDPGMRRTRETMEVQAGTALQMEGTSPSLPRDRDWLERLEQMLQDKKQQETWRTSQMVFGLPPQPLQTIFQSSPTSESQYQEPRPVPLEAPYPGTLEGEPAESSDSTLHHALLYCIQELENLASVGMTIHSLIPKFKPLLVGHHTGPLPVEKTNVMPQPLLMLETYSEEQWGSEDPDDDPETKHLPQMGDVTLTPQSKSFFAGFSSQVVPPTGTKSLSGLKETNPFKTRSIKALSHQSSIQHILANPTVGTPSVDDFGKSPEIELGPYWSSSPISLSTMSASSIKEITLTDWTSGSELYSKPNKPAKETMTTSHPLMRGQASLSRDPALGLMTEEIYNLNWNQM</sequence>
<dbReference type="GeneID" id="85352865"/>
<comment type="caution">
    <text evidence="2">The sequence shown here is derived from an EMBL/GenBank/DDBJ whole genome shotgun (WGS) entry which is preliminary data.</text>
</comment>
<protein>
    <submittedName>
        <fullName evidence="2">Uncharacterized protein</fullName>
    </submittedName>
</protein>
<dbReference type="EMBL" id="JAUEPS010000006">
    <property type="protein sequence ID" value="KAK0464760.1"/>
    <property type="molecule type" value="Genomic_DNA"/>
</dbReference>
<feature type="compositionally biased region" description="Polar residues" evidence="1">
    <location>
        <begin position="117"/>
        <end position="130"/>
    </location>
</feature>
<reference evidence="2" key="1">
    <citation type="submission" date="2023-06" db="EMBL/GenBank/DDBJ databases">
        <authorList>
            <consortium name="Lawrence Berkeley National Laboratory"/>
            <person name="Ahrendt S."/>
            <person name="Sahu N."/>
            <person name="Indic B."/>
            <person name="Wong-Bajracharya J."/>
            <person name="Merenyi Z."/>
            <person name="Ke H.-M."/>
            <person name="Monk M."/>
            <person name="Kocsube S."/>
            <person name="Drula E."/>
            <person name="Lipzen A."/>
            <person name="Balint B."/>
            <person name="Henrissat B."/>
            <person name="Andreopoulos B."/>
            <person name="Martin F.M."/>
            <person name="Harder C.B."/>
            <person name="Rigling D."/>
            <person name="Ford K.L."/>
            <person name="Foster G.D."/>
            <person name="Pangilinan J."/>
            <person name="Papanicolaou A."/>
            <person name="Barry K."/>
            <person name="LaButti K."/>
            <person name="Viragh M."/>
            <person name="Koriabine M."/>
            <person name="Yan M."/>
            <person name="Riley R."/>
            <person name="Champramary S."/>
            <person name="Plett K.L."/>
            <person name="Tsai I.J."/>
            <person name="Slot J."/>
            <person name="Sipos G."/>
            <person name="Plett J."/>
            <person name="Nagy L.G."/>
            <person name="Grigoriev I.V."/>
        </authorList>
    </citation>
    <scope>NUCLEOTIDE SEQUENCE</scope>
    <source>
        <strain evidence="2">CCBAS 213</strain>
    </source>
</reference>
<evidence type="ECO:0000313" key="2">
    <source>
        <dbReference type="EMBL" id="KAK0464760.1"/>
    </source>
</evidence>
<feature type="region of interest" description="Disordered" evidence="1">
    <location>
        <begin position="117"/>
        <end position="152"/>
    </location>
</feature>
<proteinExistence type="predicted"/>
<evidence type="ECO:0000256" key="1">
    <source>
        <dbReference type="SAM" id="MobiDB-lite"/>
    </source>
</evidence>
<dbReference type="AlphaFoldDB" id="A0AA39U0T7"/>
<dbReference type="RefSeq" id="XP_060335881.1">
    <property type="nucleotide sequence ID" value="XM_060469317.1"/>
</dbReference>
<dbReference type="Proteomes" id="UP001175211">
    <property type="component" value="Unassembled WGS sequence"/>
</dbReference>
<accession>A0AA39U0T7</accession>
<name>A0AA39U0T7_ARMTA</name>
<gene>
    <name evidence="2" type="ORF">EV420DRAFT_1476150</name>
</gene>
<evidence type="ECO:0000313" key="3">
    <source>
        <dbReference type="Proteomes" id="UP001175211"/>
    </source>
</evidence>
<organism evidence="2 3">
    <name type="scientific">Armillaria tabescens</name>
    <name type="common">Ringless honey mushroom</name>
    <name type="synonym">Agaricus tabescens</name>
    <dbReference type="NCBI Taxonomy" id="1929756"/>
    <lineage>
        <taxon>Eukaryota</taxon>
        <taxon>Fungi</taxon>
        <taxon>Dikarya</taxon>
        <taxon>Basidiomycota</taxon>
        <taxon>Agaricomycotina</taxon>
        <taxon>Agaricomycetes</taxon>
        <taxon>Agaricomycetidae</taxon>
        <taxon>Agaricales</taxon>
        <taxon>Marasmiineae</taxon>
        <taxon>Physalacriaceae</taxon>
        <taxon>Desarmillaria</taxon>
    </lineage>
</organism>
<keyword evidence="3" id="KW-1185">Reference proteome</keyword>